<dbReference type="InterPro" id="IPR011050">
    <property type="entry name" value="Pectin_lyase_fold/virulence"/>
</dbReference>
<evidence type="ECO:0000313" key="2">
    <source>
        <dbReference type="EMBL" id="AEI49698.1"/>
    </source>
</evidence>
<dbReference type="Proteomes" id="UP000000493">
    <property type="component" value="Chromosome"/>
</dbReference>
<feature type="signal peptide" evidence="1">
    <location>
        <begin position="1"/>
        <end position="19"/>
    </location>
</feature>
<feature type="chain" id="PRO_5030505353" description="Pectate lyase superfamily protein domain-containing protein" evidence="1">
    <location>
        <begin position="20"/>
        <end position="475"/>
    </location>
</feature>
<dbReference type="EMBL" id="CP002859">
    <property type="protein sequence ID" value="AEI49698.1"/>
    <property type="molecule type" value="Genomic_DNA"/>
</dbReference>
<evidence type="ECO:0008006" key="4">
    <source>
        <dbReference type="Google" id="ProtNLM"/>
    </source>
</evidence>
<protein>
    <recommendedName>
        <fullName evidence="4">Pectate lyase superfamily protein domain-containing protein</fullName>
    </recommendedName>
</protein>
<dbReference type="SUPFAM" id="SSF51126">
    <property type="entry name" value="Pectin lyase-like"/>
    <property type="match status" value="1"/>
</dbReference>
<organism evidence="2 3">
    <name type="scientific">Runella slithyformis (strain ATCC 29530 / DSM 19594 / LMG 11500 / NCIMB 11436 / LSU 4)</name>
    <dbReference type="NCBI Taxonomy" id="761193"/>
    <lineage>
        <taxon>Bacteria</taxon>
        <taxon>Pseudomonadati</taxon>
        <taxon>Bacteroidota</taxon>
        <taxon>Cytophagia</taxon>
        <taxon>Cytophagales</taxon>
        <taxon>Spirosomataceae</taxon>
        <taxon>Runella</taxon>
    </lineage>
</organism>
<keyword evidence="3" id="KW-1185">Reference proteome</keyword>
<accession>A0A7U4E6L3</accession>
<sequence length="475" mass="52942">MKKQFLIILIFCSVYHGFAQPTGFTNALDFGFSPEASGLENTLALQKAVDRGGTIVVSQPGTYKLAGTVYVGSHTTLDFGNHVFIQKVNERGEFSHVILNKGAFTKTYDQNITIRGLHIAVNKMDVRKFAEAYGLHGQLAFFYVKDLKIERFRCLDLGKMQYGIHVCTFEDLIIDDVIIKGEKDGVHLGRGKRFTIRNGVFQTFDDAVALNAHDYATGNPELGWIENGVIENCHDLNAENTTGYFCRILAGAWTDWKEGMEVQQSDAVVSNGKLYRVQAKPDGTKYISKTRPTHEKGSQMIDGINWGVVQDEVIYTAGVRNVIFRNIFLEKPRIGLSIHFDNDKYSRSYYPGAPIPLQEKLTFDNVRVLHDKPIPFVQIATPVDLVTISNSSIGNNSIKFISNKAMNDYLKTNLLIYGCSFTHNGPLELIQNSVSGKAIYLKTFGNVALNGGFEAKIMNNNGRITIDSDLPGLKK</sequence>
<reference evidence="3" key="1">
    <citation type="submission" date="2011-06" db="EMBL/GenBank/DDBJ databases">
        <title>The complete genome of chromosome of Runella slithyformis DSM 19594.</title>
        <authorList>
            <consortium name="US DOE Joint Genome Institute (JGI-PGF)"/>
            <person name="Lucas S."/>
            <person name="Han J."/>
            <person name="Lapidus A."/>
            <person name="Bruce D."/>
            <person name="Goodwin L."/>
            <person name="Pitluck S."/>
            <person name="Peters L."/>
            <person name="Kyrpides N."/>
            <person name="Mavromatis K."/>
            <person name="Ivanova N."/>
            <person name="Ovchinnikova G."/>
            <person name="Zhang X."/>
            <person name="Misra M."/>
            <person name="Detter J.C."/>
            <person name="Tapia R."/>
            <person name="Han C."/>
            <person name="Land M."/>
            <person name="Hauser L."/>
            <person name="Markowitz V."/>
            <person name="Cheng J.-F."/>
            <person name="Hugenholtz P."/>
            <person name="Woyke T."/>
            <person name="Wu D."/>
            <person name="Tindall B."/>
            <person name="Faehrich R."/>
            <person name="Brambilla E."/>
            <person name="Klenk H.-P."/>
            <person name="Eisen J.A."/>
        </authorList>
    </citation>
    <scope>NUCLEOTIDE SEQUENCE [LARGE SCALE GENOMIC DNA]</scope>
    <source>
        <strain evidence="3">ATCC 29530 / DSM 19594 / LMG 11500 / NCIMB 11436 / LSU 4</strain>
    </source>
</reference>
<gene>
    <name evidence="2" type="ordered locus">Runsl_3326</name>
</gene>
<evidence type="ECO:0000256" key="1">
    <source>
        <dbReference type="SAM" id="SignalP"/>
    </source>
</evidence>
<dbReference type="KEGG" id="rsi:Runsl_3326"/>
<reference evidence="2 3" key="2">
    <citation type="journal article" date="2012" name="Stand. Genomic Sci.">
        <title>Complete genome sequence of the aquatic bacterium Runella slithyformis type strain (LSU 4(T)).</title>
        <authorList>
            <person name="Copeland A."/>
            <person name="Zhang X."/>
            <person name="Misra M."/>
            <person name="Lapidus A."/>
            <person name="Nolan M."/>
            <person name="Lucas S."/>
            <person name="Deshpande S."/>
            <person name="Cheng J.F."/>
            <person name="Tapia R."/>
            <person name="Goodwin L.A."/>
            <person name="Pitluck S."/>
            <person name="Liolios K."/>
            <person name="Pagani I."/>
            <person name="Ivanova N."/>
            <person name="Mikhailova N."/>
            <person name="Pati A."/>
            <person name="Chen A."/>
            <person name="Palaniappan K."/>
            <person name="Land M."/>
            <person name="Hauser L."/>
            <person name="Pan C."/>
            <person name="Jeffries C.D."/>
            <person name="Detter J.C."/>
            <person name="Brambilla E.M."/>
            <person name="Rohde M."/>
            <person name="Djao O.D."/>
            <person name="Goker M."/>
            <person name="Sikorski J."/>
            <person name="Tindall B.J."/>
            <person name="Woyke T."/>
            <person name="Bristow J."/>
            <person name="Eisen J.A."/>
            <person name="Markowitz V."/>
            <person name="Hugenholtz P."/>
            <person name="Kyrpides N.C."/>
            <person name="Klenk H.P."/>
            <person name="Mavromatis K."/>
        </authorList>
    </citation>
    <scope>NUCLEOTIDE SEQUENCE [LARGE SCALE GENOMIC DNA]</scope>
    <source>
        <strain evidence="3">ATCC 29530 / DSM 19594 / LMG 11500 / NCIMB 11436 / LSU 4</strain>
    </source>
</reference>
<dbReference type="AlphaFoldDB" id="A0A7U4E6L3"/>
<name>A0A7U4E6L3_RUNSL</name>
<dbReference type="Gene3D" id="2.160.20.10">
    <property type="entry name" value="Single-stranded right-handed beta-helix, Pectin lyase-like"/>
    <property type="match status" value="1"/>
</dbReference>
<dbReference type="RefSeq" id="WP_013929003.1">
    <property type="nucleotide sequence ID" value="NC_015703.1"/>
</dbReference>
<keyword evidence="1" id="KW-0732">Signal</keyword>
<dbReference type="InterPro" id="IPR012334">
    <property type="entry name" value="Pectin_lyas_fold"/>
</dbReference>
<proteinExistence type="predicted"/>
<evidence type="ECO:0000313" key="3">
    <source>
        <dbReference type="Proteomes" id="UP000000493"/>
    </source>
</evidence>